<keyword evidence="2" id="KW-0547">Nucleotide-binding</keyword>
<dbReference type="EMBL" id="JAAMRR010000222">
    <property type="protein sequence ID" value="NGX94487.1"/>
    <property type="molecule type" value="Genomic_DNA"/>
</dbReference>
<dbReference type="GO" id="GO:0016887">
    <property type="term" value="F:ATP hydrolysis activity"/>
    <property type="evidence" value="ECO:0007669"/>
    <property type="project" value="InterPro"/>
</dbReference>
<dbReference type="PANTHER" id="PTHR43581">
    <property type="entry name" value="ATP/GTP PHOSPHATASE"/>
    <property type="match status" value="1"/>
</dbReference>
<dbReference type="InterPro" id="IPR003439">
    <property type="entry name" value="ABC_transporter-like_ATP-bd"/>
</dbReference>
<keyword evidence="3" id="KW-1185">Reference proteome</keyword>
<dbReference type="PANTHER" id="PTHR43581:SF2">
    <property type="entry name" value="EXCINUCLEASE ATPASE SUBUNIT"/>
    <property type="match status" value="1"/>
</dbReference>
<evidence type="ECO:0000313" key="2">
    <source>
        <dbReference type="EMBL" id="NGX94487.1"/>
    </source>
</evidence>
<feature type="domain" description="ABC transporter" evidence="1">
    <location>
        <begin position="18"/>
        <end position="73"/>
    </location>
</feature>
<evidence type="ECO:0000313" key="3">
    <source>
        <dbReference type="Proteomes" id="UP000480266"/>
    </source>
</evidence>
<dbReference type="Proteomes" id="UP000480266">
    <property type="component" value="Unassembled WGS sequence"/>
</dbReference>
<keyword evidence="2" id="KW-0067">ATP-binding</keyword>
<comment type="caution">
    <text evidence="2">The sequence shown here is derived from an EMBL/GenBank/DDBJ whole genome shotgun (WGS) entry which is preliminary data.</text>
</comment>
<organism evidence="2 3">
    <name type="scientific">Candidatus Afipia apatlaquensis</name>
    <dbReference type="NCBI Taxonomy" id="2712852"/>
    <lineage>
        <taxon>Bacteria</taxon>
        <taxon>Pseudomonadati</taxon>
        <taxon>Pseudomonadota</taxon>
        <taxon>Alphaproteobacteria</taxon>
        <taxon>Hyphomicrobiales</taxon>
        <taxon>Nitrobacteraceae</taxon>
        <taxon>Afipia</taxon>
    </lineage>
</organism>
<dbReference type="Pfam" id="PF00005">
    <property type="entry name" value="ABC_tran"/>
    <property type="match status" value="1"/>
</dbReference>
<sequence>MHVTELKIEGLFGKFNVKVTIKDNKLILIGPNGVGKSTIINTLYFLLSRQWGRLREINFTSASITIDGKSLTVDRDALEYWVSYSGRSSPTLSRYVERLRERSALEEFLKTKDFDAKARIKFSEILRVPGGNIKRLQADISTEFPRDLFQSPIRRVAEELEKVVEDRVLFLPTYRRIERELETIFPQVEEAYRRSIERESAFLSRRSKHYIELVSFGMQDVKGLVERRITSVREFARNQLNNLAGSYLTDVIRGKPENFSPVLVNDLDDDGVTDILNSVDEKSLSSEDKSVIKSEISSIRSHGRGRLTLRQKYLAHFFVKLREASELIKSNDEDIRLLSSICYKYLRPDKIVLYDDVNFSFQIVDRSISVAY</sequence>
<dbReference type="Gene3D" id="3.40.50.300">
    <property type="entry name" value="P-loop containing nucleotide triphosphate hydrolases"/>
    <property type="match status" value="1"/>
</dbReference>
<accession>A0A7C9VCN0</accession>
<dbReference type="InterPro" id="IPR027417">
    <property type="entry name" value="P-loop_NTPase"/>
</dbReference>
<dbReference type="AlphaFoldDB" id="A0A7C9VCN0"/>
<reference evidence="2" key="1">
    <citation type="submission" date="2020-02" db="EMBL/GenBank/DDBJ databases">
        <title>Draft genome sequence of Candidatus Afipia apatlaquensis IBT-C3, a potential strain for decolorization of textile dyes.</title>
        <authorList>
            <person name="Sanchez-Reyes A."/>
            <person name="Breton-Deval L."/>
            <person name="Mangelson H."/>
            <person name="Sanchez-Flores A."/>
        </authorList>
    </citation>
    <scope>NUCLEOTIDE SEQUENCE [LARGE SCALE GENOMIC DNA]</scope>
    <source>
        <strain evidence="2">IBT-C3</strain>
    </source>
</reference>
<protein>
    <submittedName>
        <fullName evidence="2">ATP-binding cassette domain-containing protein</fullName>
    </submittedName>
</protein>
<evidence type="ECO:0000259" key="1">
    <source>
        <dbReference type="Pfam" id="PF00005"/>
    </source>
</evidence>
<dbReference type="InterPro" id="IPR051396">
    <property type="entry name" value="Bact_Antivir_Def_Nuclease"/>
</dbReference>
<gene>
    <name evidence="2" type="ORF">G4V63_04410</name>
</gene>
<dbReference type="SUPFAM" id="SSF52540">
    <property type="entry name" value="P-loop containing nucleoside triphosphate hydrolases"/>
    <property type="match status" value="1"/>
</dbReference>
<proteinExistence type="predicted"/>
<name>A0A7C9VCN0_9BRAD</name>
<dbReference type="GO" id="GO:0005524">
    <property type="term" value="F:ATP binding"/>
    <property type="evidence" value="ECO:0007669"/>
    <property type="project" value="UniProtKB-KW"/>
</dbReference>